<accession>A0A8S3VHG0</accession>
<dbReference type="Proteomes" id="UP000683360">
    <property type="component" value="Unassembled WGS sequence"/>
</dbReference>
<keyword evidence="4" id="KW-1185">Reference proteome</keyword>
<evidence type="ECO:0000313" key="3">
    <source>
        <dbReference type="EMBL" id="CAG2254542.1"/>
    </source>
</evidence>
<name>A0A8S3VHG0_MYTED</name>
<dbReference type="EMBL" id="CAJPWZ010003246">
    <property type="protein sequence ID" value="CAG2254542.1"/>
    <property type="molecule type" value="Genomic_DNA"/>
</dbReference>
<feature type="region of interest" description="Disordered" evidence="1">
    <location>
        <begin position="1"/>
        <end position="24"/>
    </location>
</feature>
<evidence type="ECO:0000256" key="2">
    <source>
        <dbReference type="SAM" id="Phobius"/>
    </source>
</evidence>
<proteinExistence type="predicted"/>
<organism evidence="3 4">
    <name type="scientific">Mytilus edulis</name>
    <name type="common">Blue mussel</name>
    <dbReference type="NCBI Taxonomy" id="6550"/>
    <lineage>
        <taxon>Eukaryota</taxon>
        <taxon>Metazoa</taxon>
        <taxon>Spiralia</taxon>
        <taxon>Lophotrochozoa</taxon>
        <taxon>Mollusca</taxon>
        <taxon>Bivalvia</taxon>
        <taxon>Autobranchia</taxon>
        <taxon>Pteriomorphia</taxon>
        <taxon>Mytilida</taxon>
        <taxon>Mytiloidea</taxon>
        <taxon>Mytilidae</taxon>
        <taxon>Mytilinae</taxon>
        <taxon>Mytilus</taxon>
    </lineage>
</organism>
<keyword evidence="2" id="KW-0812">Transmembrane</keyword>
<comment type="caution">
    <text evidence="3">The sequence shown here is derived from an EMBL/GenBank/DDBJ whole genome shotgun (WGS) entry which is preliminary data.</text>
</comment>
<sequence>MEPPTPTAQQVPHTSQTSLQTSVSLTENTNIRGLSTREVIVYSLVSSVFGTVVCVVCVCFYRSKTRQLKKISTGNSENQIHEEENSCYDSYESIDEDAIYDDNVLDDYSEYSENKYNKSESEGSTLNSEKSGYLLPFTSIIPNPEQDEHVYCRGVTSNKGINTSSLLDNEERA</sequence>
<evidence type="ECO:0000313" key="4">
    <source>
        <dbReference type="Proteomes" id="UP000683360"/>
    </source>
</evidence>
<feature type="compositionally biased region" description="Low complexity" evidence="1">
    <location>
        <begin position="14"/>
        <end position="24"/>
    </location>
</feature>
<protein>
    <submittedName>
        <fullName evidence="3">Uncharacterized protein</fullName>
    </submittedName>
</protein>
<dbReference type="AlphaFoldDB" id="A0A8S3VHG0"/>
<gene>
    <name evidence="3" type="ORF">MEDL_66021</name>
</gene>
<reference evidence="3" key="1">
    <citation type="submission" date="2021-03" db="EMBL/GenBank/DDBJ databases">
        <authorList>
            <person name="Bekaert M."/>
        </authorList>
    </citation>
    <scope>NUCLEOTIDE SEQUENCE</scope>
</reference>
<dbReference type="OrthoDB" id="10496788at2759"/>
<feature type="transmembrane region" description="Helical" evidence="2">
    <location>
        <begin position="39"/>
        <end position="61"/>
    </location>
</feature>
<evidence type="ECO:0000256" key="1">
    <source>
        <dbReference type="SAM" id="MobiDB-lite"/>
    </source>
</evidence>
<keyword evidence="2" id="KW-0472">Membrane</keyword>
<keyword evidence="2" id="KW-1133">Transmembrane helix</keyword>